<keyword evidence="2" id="KW-1185">Reference proteome</keyword>
<sequence>MEKFIVACLLLALLIGGSYYVNNNSSEEAIESSGDIESDEEVESGGKEITTKEIENLTRYIESKTDDICEKTNNRSYNAFEILGVNNDEVYIWLLKANDKSVVSTPVQLKVNDDFEVIGHRYPNGGDDYKEELQDLFPKRVIKKMDDGQNGYIKKLEKKIDEERALKNS</sequence>
<accession>A0ABS7KTI1</accession>
<gene>
    <name evidence="1" type="ORF">K5V21_01525</name>
</gene>
<dbReference type="EMBL" id="JAIKTU010000001">
    <property type="protein sequence ID" value="MBY0754126.1"/>
    <property type="molecule type" value="Genomic_DNA"/>
</dbReference>
<dbReference type="Proteomes" id="UP001299068">
    <property type="component" value="Unassembled WGS sequence"/>
</dbReference>
<evidence type="ECO:0000313" key="2">
    <source>
        <dbReference type="Proteomes" id="UP001299068"/>
    </source>
</evidence>
<proteinExistence type="predicted"/>
<dbReference type="RefSeq" id="WP_221858536.1">
    <property type="nucleotide sequence ID" value="NZ_JAIKTU010000001.1"/>
</dbReference>
<protein>
    <submittedName>
        <fullName evidence="1">Uncharacterized protein</fullName>
    </submittedName>
</protein>
<reference evidence="1 2" key="1">
    <citation type="journal article" date="2021" name="Cell Host Microbe">
        <title>in vivo commensal control of Clostridioides difficile virulence.</title>
        <authorList>
            <person name="Girinathan B.P."/>
            <person name="Dibenedetto N."/>
            <person name="Worley J.N."/>
            <person name="Peltier J."/>
            <person name="Arrieta-Ortiz M.L."/>
            <person name="Rupa Christinal Immanuel S."/>
            <person name="Lavin R."/>
            <person name="Delaney M.L."/>
            <person name="Cummins C."/>
            <person name="Hoffmann M."/>
            <person name="Luo Y."/>
            <person name="Gonzalez-Escalona N."/>
            <person name="Allard M."/>
            <person name="Onderdonk A.B."/>
            <person name="Gerber G.K."/>
            <person name="Sonenshein A.L."/>
            <person name="Baliga N."/>
            <person name="Dupuy B."/>
            <person name="Bry L."/>
        </authorList>
    </citation>
    <scope>NUCLEOTIDE SEQUENCE [LARGE SCALE GENOMIC DNA]</scope>
    <source>
        <strain evidence="1 2">DSM 599</strain>
    </source>
</reference>
<name>A0ABS7KTI1_CLOSR</name>
<comment type="caution">
    <text evidence="1">The sequence shown here is derived from an EMBL/GenBank/DDBJ whole genome shotgun (WGS) entry which is preliminary data.</text>
</comment>
<evidence type="ECO:0000313" key="1">
    <source>
        <dbReference type="EMBL" id="MBY0754126.1"/>
    </source>
</evidence>
<organism evidence="1 2">
    <name type="scientific">Clostridium sardiniense</name>
    <name type="common">Clostridium absonum</name>
    <dbReference type="NCBI Taxonomy" id="29369"/>
    <lineage>
        <taxon>Bacteria</taxon>
        <taxon>Bacillati</taxon>
        <taxon>Bacillota</taxon>
        <taxon>Clostridia</taxon>
        <taxon>Eubacteriales</taxon>
        <taxon>Clostridiaceae</taxon>
        <taxon>Clostridium</taxon>
    </lineage>
</organism>